<proteinExistence type="predicted"/>
<organism evidence="2 3">
    <name type="scientific">Sphingosinicella rhizophila</name>
    <dbReference type="NCBI Taxonomy" id="3050082"/>
    <lineage>
        <taxon>Bacteria</taxon>
        <taxon>Pseudomonadati</taxon>
        <taxon>Pseudomonadota</taxon>
        <taxon>Alphaproteobacteria</taxon>
        <taxon>Sphingomonadales</taxon>
        <taxon>Sphingosinicellaceae</taxon>
        <taxon>Sphingosinicella</taxon>
    </lineage>
</organism>
<comment type="caution">
    <text evidence="2">The sequence shown here is derived from an EMBL/GenBank/DDBJ whole genome shotgun (WGS) entry which is preliminary data.</text>
</comment>
<gene>
    <name evidence="2" type="ORF">RQX22_13010</name>
</gene>
<accession>A0ABU3Q8Z6</accession>
<keyword evidence="3" id="KW-1185">Reference proteome</keyword>
<reference evidence="2 3" key="1">
    <citation type="submission" date="2023-05" db="EMBL/GenBank/DDBJ databases">
        <authorList>
            <person name="Guo Y."/>
        </authorList>
    </citation>
    <scope>NUCLEOTIDE SEQUENCE [LARGE SCALE GENOMIC DNA]</scope>
    <source>
        <strain evidence="2 3">GR2756</strain>
    </source>
</reference>
<evidence type="ECO:0000313" key="3">
    <source>
        <dbReference type="Proteomes" id="UP001259572"/>
    </source>
</evidence>
<feature type="region of interest" description="Disordered" evidence="1">
    <location>
        <begin position="1"/>
        <end position="26"/>
    </location>
</feature>
<protein>
    <submittedName>
        <fullName evidence="2">Benenodin family lasso peptide</fullName>
    </submittedName>
</protein>
<dbReference type="Pfam" id="PF24178">
    <property type="entry name" value="Subterisin"/>
    <property type="match status" value="1"/>
</dbReference>
<evidence type="ECO:0000313" key="2">
    <source>
        <dbReference type="EMBL" id="MDT9599874.1"/>
    </source>
</evidence>
<dbReference type="RefSeq" id="WP_315726971.1">
    <property type="nucleotide sequence ID" value="NZ_JAVUPU010000006.1"/>
</dbReference>
<evidence type="ECO:0000256" key="1">
    <source>
        <dbReference type="SAM" id="MobiDB-lite"/>
    </source>
</evidence>
<dbReference type="InterPro" id="IPR049805">
    <property type="entry name" value="Lasso_benenodin"/>
</dbReference>
<dbReference type="EMBL" id="JAVUPU010000006">
    <property type="protein sequence ID" value="MDT9599874.1"/>
    <property type="molecule type" value="Genomic_DNA"/>
</dbReference>
<sequence>MERDTKTAPADLIDLGSVSTDTQGPIGDMLEPIGFWHKSGISND</sequence>
<dbReference type="Proteomes" id="UP001259572">
    <property type="component" value="Unassembled WGS sequence"/>
</dbReference>
<name>A0ABU3Q8Z6_9SPHN</name>
<dbReference type="NCBIfam" id="NF033522">
    <property type="entry name" value="lasso_benenodin"/>
    <property type="match status" value="1"/>
</dbReference>